<keyword evidence="9" id="KW-0378">Hydrolase</keyword>
<comment type="caution">
    <text evidence="17">The sequence shown here is derived from an EMBL/GenBank/DDBJ whole genome shotgun (WGS) entry which is preliminary data.</text>
</comment>
<dbReference type="InterPro" id="IPR002885">
    <property type="entry name" value="PPR_rpt"/>
</dbReference>
<dbReference type="FunFam" id="1.25.40.10:FF:003531">
    <property type="entry name" value="Uncharacterized protein"/>
    <property type="match status" value="1"/>
</dbReference>
<dbReference type="PROSITE" id="PS51375">
    <property type="entry name" value="PPR"/>
    <property type="match status" value="1"/>
</dbReference>
<dbReference type="Proteomes" id="UP001152484">
    <property type="component" value="Unassembled WGS sequence"/>
</dbReference>
<keyword evidence="12" id="KW-0464">Manganese</keyword>
<comment type="catalytic activity">
    <reaction evidence="1">
        <text>Endonucleolytic cleavage of RNA, removing 5'-extranucleotides from tRNA precursor.</text>
        <dbReference type="EC" id="3.1.26.5"/>
    </reaction>
</comment>
<evidence type="ECO:0000259" key="16">
    <source>
        <dbReference type="Pfam" id="PF17177"/>
    </source>
</evidence>
<dbReference type="AlphaFoldDB" id="A0A9P0YRQ2"/>
<evidence type="ECO:0000256" key="14">
    <source>
        <dbReference type="SAM" id="MobiDB-lite"/>
    </source>
</evidence>
<evidence type="ECO:0000256" key="6">
    <source>
        <dbReference type="ARBA" id="ARBA00022722"/>
    </source>
</evidence>
<keyword evidence="11" id="KW-0460">Magnesium</keyword>
<dbReference type="GO" id="GO:0046872">
    <property type="term" value="F:metal ion binding"/>
    <property type="evidence" value="ECO:0007669"/>
    <property type="project" value="UniProtKB-KW"/>
</dbReference>
<dbReference type="InterPro" id="IPR011990">
    <property type="entry name" value="TPR-like_helical_dom_sf"/>
</dbReference>
<dbReference type="PANTHER" id="PTHR13547">
    <property type="match status" value="1"/>
</dbReference>
<protein>
    <recommendedName>
        <fullName evidence="4">ribonuclease P</fullName>
        <ecNumber evidence="4">3.1.26.5</ecNumber>
    </recommendedName>
</protein>
<organism evidence="17 18">
    <name type="scientific">Cuscuta europaea</name>
    <name type="common">European dodder</name>
    <dbReference type="NCBI Taxonomy" id="41803"/>
    <lineage>
        <taxon>Eukaryota</taxon>
        <taxon>Viridiplantae</taxon>
        <taxon>Streptophyta</taxon>
        <taxon>Embryophyta</taxon>
        <taxon>Tracheophyta</taxon>
        <taxon>Spermatophyta</taxon>
        <taxon>Magnoliopsida</taxon>
        <taxon>eudicotyledons</taxon>
        <taxon>Gunneridae</taxon>
        <taxon>Pentapetalae</taxon>
        <taxon>asterids</taxon>
        <taxon>lamiids</taxon>
        <taxon>Solanales</taxon>
        <taxon>Convolvulaceae</taxon>
        <taxon>Cuscuteae</taxon>
        <taxon>Cuscuta</taxon>
        <taxon>Cuscuta subgen. Cuscuta</taxon>
    </lineage>
</organism>
<gene>
    <name evidence="17" type="ORF">CEURO_LOCUS4484</name>
</gene>
<feature type="region of interest" description="Disordered" evidence="14">
    <location>
        <begin position="544"/>
        <end position="574"/>
    </location>
</feature>
<dbReference type="Gene3D" id="1.25.40.10">
    <property type="entry name" value="Tetratricopeptide repeat domain"/>
    <property type="match status" value="1"/>
</dbReference>
<evidence type="ECO:0000259" key="15">
    <source>
        <dbReference type="Pfam" id="PF16953"/>
    </source>
</evidence>
<evidence type="ECO:0000256" key="5">
    <source>
        <dbReference type="ARBA" id="ARBA00022694"/>
    </source>
</evidence>
<sequence>MMIISMSPYSSLFPNHSARFLSPPKPPPICQRAARITAAIATMNSSGDKQQCRKKKKALTPETQFRLTLDQCSKNKDLKAAISLYDSAVSKPSSIRMSNHHFNSFLYICSNSVSNPETKQSSIEFGLRVYENMVSGGTSPNEATATSVARLVAANNDGDTAFELAKGVGNGGKLRTYGPALFCFCRNGDADKAYQVEEQMETIGLQLEEPELCALFKVSVEKGNQANVYNYLHKLRKAVRGVSEMTAEIIEGWFRGEVASMSGLLKWDANQVKEMLVMNGGGWHGLGWLGKGNWTVQRTSIASDGQCLTCSEQLVCVDIAREETEAFAYSVASLAMERESQSNFKEFQDWLESHSEFEAVVDGANIGLYQQNFAEGGFSASQLIAVVNHLHNRSNKWPLVVLHKKRVRALLESSNHRELIEKWINEGVLYPTPYGSNDDWYWLFAAVKLKCFLVTNDEMRDHIFELFGSNFFIRWKERHQVRYTFVKGNPSLSLPPSFSIVIQESEKGSWHVPLASETVNESSSAWLCITRPYCKDLNEKVHKNQNSDSKQNSDACNGISNSPVLIAGKRKDRS</sequence>
<dbReference type="OrthoDB" id="46913at2759"/>
<keyword evidence="8" id="KW-0677">Repeat</keyword>
<dbReference type="Pfam" id="PF16953">
    <property type="entry name" value="PRORP"/>
    <property type="match status" value="1"/>
</dbReference>
<comment type="similarity">
    <text evidence="3">Belongs to the PPR family. P subfamily.</text>
</comment>
<dbReference type="EC" id="3.1.26.5" evidence="4"/>
<evidence type="ECO:0000256" key="11">
    <source>
        <dbReference type="ARBA" id="ARBA00022842"/>
    </source>
</evidence>
<feature type="repeat" description="PPR" evidence="13">
    <location>
        <begin position="173"/>
        <end position="207"/>
    </location>
</feature>
<keyword evidence="18" id="KW-1185">Reference proteome</keyword>
<evidence type="ECO:0000313" key="18">
    <source>
        <dbReference type="Proteomes" id="UP001152484"/>
    </source>
</evidence>
<dbReference type="InterPro" id="IPR031595">
    <property type="entry name" value="PRORP_C"/>
</dbReference>
<evidence type="ECO:0000256" key="12">
    <source>
        <dbReference type="ARBA" id="ARBA00023211"/>
    </source>
</evidence>
<evidence type="ECO:0000256" key="4">
    <source>
        <dbReference type="ARBA" id="ARBA00012179"/>
    </source>
</evidence>
<dbReference type="InterPro" id="IPR033443">
    <property type="entry name" value="PROP1-like_PPR_dom"/>
</dbReference>
<dbReference type="GO" id="GO:0004526">
    <property type="term" value="F:ribonuclease P activity"/>
    <property type="evidence" value="ECO:0007669"/>
    <property type="project" value="UniProtKB-EC"/>
</dbReference>
<name>A0A9P0YRQ2_CUSEU</name>
<evidence type="ECO:0000256" key="13">
    <source>
        <dbReference type="PROSITE-ProRule" id="PRU00708"/>
    </source>
</evidence>
<comment type="cofactor">
    <cofactor evidence="2">
        <name>Mg(2+)</name>
        <dbReference type="ChEBI" id="CHEBI:18420"/>
    </cofactor>
</comment>
<dbReference type="FunFam" id="3.40.50.11980:FF:000002">
    <property type="entry name" value="Proteinaceous RNase P 2"/>
    <property type="match status" value="1"/>
</dbReference>
<evidence type="ECO:0000256" key="3">
    <source>
        <dbReference type="ARBA" id="ARBA00007626"/>
    </source>
</evidence>
<proteinExistence type="inferred from homology"/>
<evidence type="ECO:0000256" key="1">
    <source>
        <dbReference type="ARBA" id="ARBA00000928"/>
    </source>
</evidence>
<keyword evidence="10" id="KW-0862">Zinc</keyword>
<evidence type="ECO:0000256" key="7">
    <source>
        <dbReference type="ARBA" id="ARBA00022723"/>
    </source>
</evidence>
<keyword evidence="7" id="KW-0479">Metal-binding</keyword>
<evidence type="ECO:0000256" key="10">
    <source>
        <dbReference type="ARBA" id="ARBA00022833"/>
    </source>
</evidence>
<feature type="domain" description="PROP1-like PPR" evidence="16">
    <location>
        <begin position="52"/>
        <end position="261"/>
    </location>
</feature>
<keyword evidence="6" id="KW-0540">Nuclease</keyword>
<reference evidence="17" key="1">
    <citation type="submission" date="2022-07" db="EMBL/GenBank/DDBJ databases">
        <authorList>
            <person name="Macas J."/>
            <person name="Novak P."/>
            <person name="Neumann P."/>
        </authorList>
    </citation>
    <scope>NUCLEOTIDE SEQUENCE</scope>
</reference>
<evidence type="ECO:0000313" key="17">
    <source>
        <dbReference type="EMBL" id="CAH9072690.1"/>
    </source>
</evidence>
<dbReference type="Pfam" id="PF17177">
    <property type="entry name" value="PPR_long"/>
    <property type="match status" value="1"/>
</dbReference>
<evidence type="ECO:0000256" key="8">
    <source>
        <dbReference type="ARBA" id="ARBA00022737"/>
    </source>
</evidence>
<feature type="compositionally biased region" description="Polar residues" evidence="14">
    <location>
        <begin position="544"/>
        <end position="563"/>
    </location>
</feature>
<dbReference type="PANTHER" id="PTHR13547:SF13">
    <property type="entry name" value="PROTEINACEOUS RNASE P 2"/>
    <property type="match status" value="1"/>
</dbReference>
<accession>A0A9P0YRQ2</accession>
<dbReference type="EMBL" id="CAMAPE010000008">
    <property type="protein sequence ID" value="CAH9072690.1"/>
    <property type="molecule type" value="Genomic_DNA"/>
</dbReference>
<evidence type="ECO:0000256" key="2">
    <source>
        <dbReference type="ARBA" id="ARBA00001946"/>
    </source>
</evidence>
<dbReference type="Gene3D" id="3.40.50.11980">
    <property type="match status" value="1"/>
</dbReference>
<feature type="domain" description="PRORP" evidence="15">
    <location>
        <begin position="301"/>
        <end position="528"/>
    </location>
</feature>
<keyword evidence="5" id="KW-0819">tRNA processing</keyword>
<dbReference type="GO" id="GO:0001682">
    <property type="term" value="P:tRNA 5'-leader removal"/>
    <property type="evidence" value="ECO:0007669"/>
    <property type="project" value="TreeGrafter"/>
</dbReference>
<evidence type="ECO:0000256" key="9">
    <source>
        <dbReference type="ARBA" id="ARBA00022801"/>
    </source>
</evidence>